<organism evidence="1 2">
    <name type="scientific">Conexibacter stalactiti</name>
    <dbReference type="NCBI Taxonomy" id="1940611"/>
    <lineage>
        <taxon>Bacteria</taxon>
        <taxon>Bacillati</taxon>
        <taxon>Actinomycetota</taxon>
        <taxon>Thermoleophilia</taxon>
        <taxon>Solirubrobacterales</taxon>
        <taxon>Conexibacteraceae</taxon>
        <taxon>Conexibacter</taxon>
    </lineage>
</organism>
<protein>
    <recommendedName>
        <fullName evidence="3">DoxX family protein</fullName>
    </recommendedName>
</protein>
<accession>A0ABU4HHX2</accession>
<evidence type="ECO:0000313" key="2">
    <source>
        <dbReference type="Proteomes" id="UP001284601"/>
    </source>
</evidence>
<comment type="caution">
    <text evidence="1">The sequence shown here is derived from an EMBL/GenBank/DDBJ whole genome shotgun (WGS) entry which is preliminary data.</text>
</comment>
<dbReference type="EMBL" id="JAWSTH010000001">
    <property type="protein sequence ID" value="MDW5592901.1"/>
    <property type="molecule type" value="Genomic_DNA"/>
</dbReference>
<gene>
    <name evidence="1" type="ORF">R7226_01030</name>
</gene>
<sequence>MRRLFGPVFVFTGILHFAKPRIYESIMPDWLPAHRELVYASGVAEIVAGAATLHPRTRRAGGWLSIATLVAVFPANLHMALHPERYRAIPGGQVALLARLPLQLLLIAWAHAAGRD</sequence>
<dbReference type="Proteomes" id="UP001284601">
    <property type="component" value="Unassembled WGS sequence"/>
</dbReference>
<evidence type="ECO:0008006" key="3">
    <source>
        <dbReference type="Google" id="ProtNLM"/>
    </source>
</evidence>
<dbReference type="PANTHER" id="PTHR36974:SF1">
    <property type="entry name" value="DOXX FAMILY MEMBRANE PROTEIN"/>
    <property type="match status" value="1"/>
</dbReference>
<reference evidence="2" key="1">
    <citation type="submission" date="2023-07" db="EMBL/GenBank/DDBJ databases">
        <title>Conexibacter stalactiti sp. nov., isolated from stalactites in a lava cave and emended description of the genus Conexibacter.</title>
        <authorList>
            <person name="Lee S.D."/>
        </authorList>
    </citation>
    <scope>NUCLEOTIDE SEQUENCE [LARGE SCALE GENOMIC DNA]</scope>
    <source>
        <strain evidence="2">KCTC 39840</strain>
    </source>
</reference>
<evidence type="ECO:0000313" key="1">
    <source>
        <dbReference type="EMBL" id="MDW5592901.1"/>
    </source>
</evidence>
<proteinExistence type="predicted"/>
<name>A0ABU4HHX2_9ACTN</name>
<dbReference type="RefSeq" id="WP_318595158.1">
    <property type="nucleotide sequence ID" value="NZ_JAWSTH010000001.1"/>
</dbReference>
<dbReference type="PANTHER" id="PTHR36974">
    <property type="entry name" value="MEMBRANE PROTEIN-RELATED"/>
    <property type="match status" value="1"/>
</dbReference>
<keyword evidence="2" id="KW-1185">Reference proteome</keyword>